<feature type="domain" description="PH" evidence="2">
    <location>
        <begin position="13"/>
        <end position="112"/>
    </location>
</feature>
<evidence type="ECO:0000259" key="2">
    <source>
        <dbReference type="PROSITE" id="PS50003"/>
    </source>
</evidence>
<dbReference type="InterPro" id="IPR011993">
    <property type="entry name" value="PH-like_dom_sf"/>
</dbReference>
<dbReference type="PROSITE" id="PS50003">
    <property type="entry name" value="PH_DOMAIN"/>
    <property type="match status" value="1"/>
</dbReference>
<sequence>MSQRHVTVKDLGDTDCQGWLQRRKDGRSFLGSKWKRYWFVLKKSCLYWYCDKTAQKAEGFINLSGFSIEQTKACRKKHVITASHPHVVTIFIAADSFMDMNKYVSDPSALQNRSPLPQSAHRMLLSAERYSEDSDQDTDESGSTSCAMDSEVDPTEPEAVSKPVLRPAAETKQRLSSEGNSSSLSSRQRMSDLCPAPLSQPTDEMESLYRRLKAARLSPVGQKDFRASFIRRSPNEQVNEKLHLLRILSSTLKVSPPGHLVSGRAAAGFLPSEPTDPGTSDRTDPERFRNAEFSFSSVNLLNTITENCLHFSEICLIFGSLTKYPNYKIY</sequence>
<evidence type="ECO:0000313" key="3">
    <source>
        <dbReference type="Ensembl" id="ENSFHEP00000011222.1"/>
    </source>
</evidence>
<protein>
    <submittedName>
        <fullName evidence="3">Connector enhancer of kinase suppressor of ras 2-like</fullName>
    </submittedName>
</protein>
<dbReference type="GeneTree" id="ENSGT00940000163429"/>
<evidence type="ECO:0000256" key="1">
    <source>
        <dbReference type="SAM" id="MobiDB-lite"/>
    </source>
</evidence>
<feature type="region of interest" description="Disordered" evidence="1">
    <location>
        <begin position="129"/>
        <end position="205"/>
    </location>
</feature>
<dbReference type="SMART" id="SM00233">
    <property type="entry name" value="PH"/>
    <property type="match status" value="1"/>
</dbReference>
<dbReference type="Pfam" id="PF00169">
    <property type="entry name" value="PH"/>
    <property type="match status" value="1"/>
</dbReference>
<dbReference type="STRING" id="8078.ENSFHEP00000011222"/>
<organism evidence="3 4">
    <name type="scientific">Fundulus heteroclitus</name>
    <name type="common">Killifish</name>
    <name type="synonym">Mummichog</name>
    <dbReference type="NCBI Taxonomy" id="8078"/>
    <lineage>
        <taxon>Eukaryota</taxon>
        <taxon>Metazoa</taxon>
        <taxon>Chordata</taxon>
        <taxon>Craniata</taxon>
        <taxon>Vertebrata</taxon>
        <taxon>Euteleostomi</taxon>
        <taxon>Actinopterygii</taxon>
        <taxon>Neopterygii</taxon>
        <taxon>Teleostei</taxon>
        <taxon>Neoteleostei</taxon>
        <taxon>Acanthomorphata</taxon>
        <taxon>Ovalentaria</taxon>
        <taxon>Atherinomorphae</taxon>
        <taxon>Cyprinodontiformes</taxon>
        <taxon>Fundulidae</taxon>
        <taxon>Fundulus</taxon>
    </lineage>
</organism>
<name>A0A3Q2PF80_FUNHE</name>
<dbReference type="InterPro" id="IPR051566">
    <property type="entry name" value="CNKSR"/>
</dbReference>
<feature type="compositionally biased region" description="Low complexity" evidence="1">
    <location>
        <begin position="176"/>
        <end position="193"/>
    </location>
</feature>
<dbReference type="AlphaFoldDB" id="A0A3Q2PF80"/>
<dbReference type="Ensembl" id="ENSFHET00000031511.1">
    <property type="protein sequence ID" value="ENSFHEP00000011222.1"/>
    <property type="gene ID" value="ENSFHEG00000012632.1"/>
</dbReference>
<evidence type="ECO:0000313" key="4">
    <source>
        <dbReference type="Proteomes" id="UP000265000"/>
    </source>
</evidence>
<accession>A0A3Q2PF80</accession>
<dbReference type="PANTHER" id="PTHR12844">
    <property type="entry name" value="CONNECTOR ENCHANCER OF KINASE SUPPRESSOR OF RAS"/>
    <property type="match status" value="1"/>
</dbReference>
<dbReference type="Gene3D" id="2.30.29.30">
    <property type="entry name" value="Pleckstrin-homology domain (PH domain)/Phosphotyrosine-binding domain (PTB)"/>
    <property type="match status" value="1"/>
</dbReference>
<reference evidence="3" key="2">
    <citation type="submission" date="2025-09" db="UniProtKB">
        <authorList>
            <consortium name="Ensembl"/>
        </authorList>
    </citation>
    <scope>IDENTIFICATION</scope>
</reference>
<dbReference type="PANTHER" id="PTHR12844:SF17">
    <property type="entry name" value="CONNECTOR ENHANCER OF KINASE SUPPRESSOR OF RAS 3"/>
    <property type="match status" value="1"/>
</dbReference>
<dbReference type="SUPFAM" id="SSF50729">
    <property type="entry name" value="PH domain-like"/>
    <property type="match status" value="1"/>
</dbReference>
<proteinExistence type="predicted"/>
<dbReference type="InterPro" id="IPR001849">
    <property type="entry name" value="PH_domain"/>
</dbReference>
<dbReference type="Proteomes" id="UP000265000">
    <property type="component" value="Unplaced"/>
</dbReference>
<keyword evidence="4" id="KW-1185">Reference proteome</keyword>
<reference evidence="3" key="1">
    <citation type="submission" date="2025-08" db="UniProtKB">
        <authorList>
            <consortium name="Ensembl"/>
        </authorList>
    </citation>
    <scope>IDENTIFICATION</scope>
</reference>
<feature type="region of interest" description="Disordered" evidence="1">
    <location>
        <begin position="265"/>
        <end position="286"/>
    </location>
</feature>